<evidence type="ECO:0000313" key="2">
    <source>
        <dbReference type="EMBL" id="GGK90107.1"/>
    </source>
</evidence>
<dbReference type="Proteomes" id="UP000656042">
    <property type="component" value="Unassembled WGS sequence"/>
</dbReference>
<dbReference type="AlphaFoldDB" id="A0A8J3BZS1"/>
<feature type="transmembrane region" description="Helical" evidence="1">
    <location>
        <begin position="12"/>
        <end position="32"/>
    </location>
</feature>
<organism evidence="2 3">
    <name type="scientific">Mangrovihabitans endophyticus</name>
    <dbReference type="NCBI Taxonomy" id="1751298"/>
    <lineage>
        <taxon>Bacteria</taxon>
        <taxon>Bacillati</taxon>
        <taxon>Actinomycetota</taxon>
        <taxon>Actinomycetes</taxon>
        <taxon>Micromonosporales</taxon>
        <taxon>Micromonosporaceae</taxon>
        <taxon>Mangrovihabitans</taxon>
    </lineage>
</organism>
<dbReference type="InterPro" id="IPR009339">
    <property type="entry name" value="DUF998"/>
</dbReference>
<gene>
    <name evidence="2" type="ORF">GCM10012284_25030</name>
</gene>
<feature type="transmembrane region" description="Helical" evidence="1">
    <location>
        <begin position="181"/>
        <end position="200"/>
    </location>
</feature>
<comment type="caution">
    <text evidence="2">The sequence shown here is derived from an EMBL/GenBank/DDBJ whole genome shotgun (WGS) entry which is preliminary data.</text>
</comment>
<sequence length="219" mass="21939">MTVTRRRARAALSGLCVFAGAVIMLVALIATPGDWLHGYVSEAGAAGQPYAGVYRTGLLVLAAGIGVLGGVVSPMSRLAARLLLAAALLAGASGAVTCSAGCPLPPYERSTLTDLAHATASVVGMIVLAAAMAAVAWTVRDHVQRRMAAAALAPTVPLGAVLGVTMLVAGRGVLSAAVERVVLVVAVSWLIGAATVVAAAQPTPGMVSRRGTRDRAGRL</sequence>
<protein>
    <recommendedName>
        <fullName evidence="4">DUF998 domain-containing protein</fullName>
    </recommendedName>
</protein>
<reference evidence="2" key="1">
    <citation type="journal article" date="2014" name="Int. J. Syst. Evol. Microbiol.">
        <title>Complete genome sequence of Corynebacterium casei LMG S-19264T (=DSM 44701T), isolated from a smear-ripened cheese.</title>
        <authorList>
            <consortium name="US DOE Joint Genome Institute (JGI-PGF)"/>
            <person name="Walter F."/>
            <person name="Albersmeier A."/>
            <person name="Kalinowski J."/>
            <person name="Ruckert C."/>
        </authorList>
    </citation>
    <scope>NUCLEOTIDE SEQUENCE</scope>
    <source>
        <strain evidence="2">CGMCC 4.7299</strain>
    </source>
</reference>
<reference evidence="2" key="2">
    <citation type="submission" date="2020-09" db="EMBL/GenBank/DDBJ databases">
        <authorList>
            <person name="Sun Q."/>
            <person name="Zhou Y."/>
        </authorList>
    </citation>
    <scope>NUCLEOTIDE SEQUENCE</scope>
    <source>
        <strain evidence="2">CGMCC 4.7299</strain>
    </source>
</reference>
<evidence type="ECO:0008006" key="4">
    <source>
        <dbReference type="Google" id="ProtNLM"/>
    </source>
</evidence>
<proteinExistence type="predicted"/>
<keyword evidence="1" id="KW-0812">Transmembrane</keyword>
<keyword evidence="3" id="KW-1185">Reference proteome</keyword>
<dbReference type="EMBL" id="BMMX01000008">
    <property type="protein sequence ID" value="GGK90107.1"/>
    <property type="molecule type" value="Genomic_DNA"/>
</dbReference>
<evidence type="ECO:0000313" key="3">
    <source>
        <dbReference type="Proteomes" id="UP000656042"/>
    </source>
</evidence>
<evidence type="ECO:0000256" key="1">
    <source>
        <dbReference type="SAM" id="Phobius"/>
    </source>
</evidence>
<keyword evidence="1" id="KW-1133">Transmembrane helix</keyword>
<accession>A0A8J3BZS1</accession>
<dbReference type="Pfam" id="PF06197">
    <property type="entry name" value="DUF998"/>
    <property type="match status" value="1"/>
</dbReference>
<feature type="transmembrane region" description="Helical" evidence="1">
    <location>
        <begin position="149"/>
        <end position="169"/>
    </location>
</feature>
<feature type="transmembrane region" description="Helical" evidence="1">
    <location>
        <begin position="52"/>
        <end position="71"/>
    </location>
</feature>
<name>A0A8J3BZS1_9ACTN</name>
<feature type="transmembrane region" description="Helical" evidence="1">
    <location>
        <begin position="78"/>
        <end position="96"/>
    </location>
</feature>
<dbReference type="RefSeq" id="WP_189079334.1">
    <property type="nucleotide sequence ID" value="NZ_BMMX01000008.1"/>
</dbReference>
<feature type="transmembrane region" description="Helical" evidence="1">
    <location>
        <begin position="116"/>
        <end position="137"/>
    </location>
</feature>
<keyword evidence="1" id="KW-0472">Membrane</keyword>